<keyword evidence="3" id="KW-0597">Phosphoprotein</keyword>
<protein>
    <recommendedName>
        <fullName evidence="2">histidine kinase</fullName>
        <ecNumber evidence="2">2.7.13.3</ecNumber>
    </recommendedName>
</protein>
<keyword evidence="9" id="KW-1133">Transmembrane helix</keyword>
<evidence type="ECO:0000256" key="8">
    <source>
        <dbReference type="ARBA" id="ARBA00023012"/>
    </source>
</evidence>
<dbReference type="SMART" id="SM00387">
    <property type="entry name" value="HATPase_c"/>
    <property type="match status" value="1"/>
</dbReference>
<dbReference type="InterPro" id="IPR004358">
    <property type="entry name" value="Sig_transdc_His_kin-like_C"/>
</dbReference>
<dbReference type="PATRIC" id="fig|235272.12.peg.1811"/>
<feature type="domain" description="Histidine kinase" evidence="10">
    <location>
        <begin position="181"/>
        <end position="397"/>
    </location>
</feature>
<comment type="caution">
    <text evidence="11">The sequence shown here is derived from an EMBL/GenBank/DDBJ whole genome shotgun (WGS) entry which is preliminary data.</text>
</comment>
<dbReference type="SUPFAM" id="SSF55874">
    <property type="entry name" value="ATPase domain of HSP90 chaperone/DNA topoisomerase II/histidine kinase"/>
    <property type="match status" value="1"/>
</dbReference>
<dbReference type="InterPro" id="IPR036890">
    <property type="entry name" value="HATPase_C_sf"/>
</dbReference>
<dbReference type="InterPro" id="IPR036097">
    <property type="entry name" value="HisK_dim/P_sf"/>
</dbReference>
<dbReference type="InterPro" id="IPR005467">
    <property type="entry name" value="His_kinase_dom"/>
</dbReference>
<feature type="transmembrane region" description="Helical" evidence="9">
    <location>
        <begin position="103"/>
        <end position="119"/>
    </location>
</feature>
<evidence type="ECO:0000259" key="10">
    <source>
        <dbReference type="PROSITE" id="PS50109"/>
    </source>
</evidence>
<dbReference type="Pfam" id="PF02518">
    <property type="entry name" value="HATPase_c"/>
    <property type="match status" value="1"/>
</dbReference>
<keyword evidence="7" id="KW-0067">ATP-binding</keyword>
<evidence type="ECO:0000256" key="5">
    <source>
        <dbReference type="ARBA" id="ARBA00022741"/>
    </source>
</evidence>
<keyword evidence="9" id="KW-0472">Membrane</keyword>
<dbReference type="GO" id="GO:0005524">
    <property type="term" value="F:ATP binding"/>
    <property type="evidence" value="ECO:0007669"/>
    <property type="project" value="UniProtKB-KW"/>
</dbReference>
<gene>
    <name evidence="11" type="ORF">ALO71_101876</name>
</gene>
<keyword evidence="6 11" id="KW-0418">Kinase</keyword>
<dbReference type="SMART" id="SM00388">
    <property type="entry name" value="HisKA"/>
    <property type="match status" value="1"/>
</dbReference>
<reference evidence="11 12" key="1">
    <citation type="submission" date="2015-09" db="EMBL/GenBank/DDBJ databases">
        <title>Genome announcement of multiple Pseudomonas syringae strains.</title>
        <authorList>
            <person name="Thakur S."/>
            <person name="Wang P.W."/>
            <person name="Gong Y."/>
            <person name="Weir B.S."/>
            <person name="Guttman D.S."/>
        </authorList>
    </citation>
    <scope>NUCLEOTIDE SEQUENCE [LARGE SCALE GENOMIC DNA]</scope>
    <source>
        <strain evidence="11 12">ICMP9150</strain>
    </source>
</reference>
<feature type="transmembrane region" description="Helical" evidence="9">
    <location>
        <begin position="55"/>
        <end position="74"/>
    </location>
</feature>
<evidence type="ECO:0000256" key="9">
    <source>
        <dbReference type="SAM" id="Phobius"/>
    </source>
</evidence>
<dbReference type="Proteomes" id="UP000050346">
    <property type="component" value="Unassembled WGS sequence"/>
</dbReference>
<proteinExistence type="predicted"/>
<dbReference type="CDD" id="cd00082">
    <property type="entry name" value="HisKA"/>
    <property type="match status" value="1"/>
</dbReference>
<dbReference type="Pfam" id="PF00512">
    <property type="entry name" value="HisKA"/>
    <property type="match status" value="1"/>
</dbReference>
<keyword evidence="9" id="KW-0812">Transmembrane</keyword>
<evidence type="ECO:0000256" key="3">
    <source>
        <dbReference type="ARBA" id="ARBA00022553"/>
    </source>
</evidence>
<dbReference type="PRINTS" id="PR00344">
    <property type="entry name" value="BCTRLSENSOR"/>
</dbReference>
<dbReference type="InterPro" id="IPR003594">
    <property type="entry name" value="HATPase_dom"/>
</dbReference>
<keyword evidence="4" id="KW-0808">Transferase</keyword>
<keyword evidence="8" id="KW-0902">Two-component regulatory system</keyword>
<accession>A0A0P9QSM6</accession>
<evidence type="ECO:0000313" key="12">
    <source>
        <dbReference type="Proteomes" id="UP000050346"/>
    </source>
</evidence>
<evidence type="ECO:0000256" key="7">
    <source>
        <dbReference type="ARBA" id="ARBA00022840"/>
    </source>
</evidence>
<dbReference type="EMBL" id="LJQG01000181">
    <property type="protein sequence ID" value="KPX18246.1"/>
    <property type="molecule type" value="Genomic_DNA"/>
</dbReference>
<evidence type="ECO:0000256" key="6">
    <source>
        <dbReference type="ARBA" id="ARBA00022777"/>
    </source>
</evidence>
<dbReference type="Gene3D" id="1.10.287.130">
    <property type="match status" value="1"/>
</dbReference>
<dbReference type="PANTHER" id="PTHR43065">
    <property type="entry name" value="SENSOR HISTIDINE KINASE"/>
    <property type="match status" value="1"/>
</dbReference>
<name>A0A0P9QSM6_PSEA0</name>
<keyword evidence="5" id="KW-0547">Nucleotide-binding</keyword>
<dbReference type="PROSITE" id="PS50109">
    <property type="entry name" value="HIS_KIN"/>
    <property type="match status" value="1"/>
</dbReference>
<feature type="transmembrane region" description="Helical" evidence="9">
    <location>
        <begin position="131"/>
        <end position="150"/>
    </location>
</feature>
<sequence length="400" mass="43165">MSLRNGGVTPSCSLMMSWPISSVWITRPEVCTTYSVGLLKSEMVQMHEPESCSRAAMVVRWVALLALALVIAIADTLTDLEIAVGVFQIAVVLLAVRLLPVRGVIVMAAVCMLLTVVSYEMTTSRGSEASGLINCVISLAAIAMTTWLALRMARAIRTVHEARSQLAHIARVNQLGELAASIAHEVNQPLSAIVISGNACQRWLATEPVNLEKARQAVERMIGDANRAGDIIVRVRALAKRSSTHKEWISVADTVAEIVALAHSEIDGQGVTLSVDVPEGMPPLLADRVQIQQVLLNLMLNGMDAMRKVEPEQAQLDVRAEWRGGGEIEFTVSDSGVGIQPEAADRLFDAFYTTKEEGMGIGLAISRSIIEAHGGRIWVTPNPSIGATFHFTLPTGKMET</sequence>
<dbReference type="SUPFAM" id="SSF47384">
    <property type="entry name" value="Homodimeric domain of signal transducing histidine kinase"/>
    <property type="match status" value="1"/>
</dbReference>
<dbReference type="Gene3D" id="3.30.565.10">
    <property type="entry name" value="Histidine kinase-like ATPase, C-terminal domain"/>
    <property type="match status" value="1"/>
</dbReference>
<dbReference type="EC" id="2.7.13.3" evidence="2"/>
<dbReference type="PANTHER" id="PTHR43065:SF10">
    <property type="entry name" value="PEROXIDE STRESS-ACTIVATED HISTIDINE KINASE MAK3"/>
    <property type="match status" value="1"/>
</dbReference>
<organism evidence="11 12">
    <name type="scientific">Pseudomonas amygdali pv. dendropanacis</name>
    <dbReference type="NCBI Taxonomy" id="235272"/>
    <lineage>
        <taxon>Bacteria</taxon>
        <taxon>Pseudomonadati</taxon>
        <taxon>Pseudomonadota</taxon>
        <taxon>Gammaproteobacteria</taxon>
        <taxon>Pseudomonadales</taxon>
        <taxon>Pseudomonadaceae</taxon>
        <taxon>Pseudomonas</taxon>
        <taxon>Pseudomonas amygdali</taxon>
    </lineage>
</organism>
<dbReference type="GO" id="GO:0000155">
    <property type="term" value="F:phosphorelay sensor kinase activity"/>
    <property type="evidence" value="ECO:0007669"/>
    <property type="project" value="InterPro"/>
</dbReference>
<dbReference type="AlphaFoldDB" id="A0A0P9QSM6"/>
<evidence type="ECO:0000256" key="1">
    <source>
        <dbReference type="ARBA" id="ARBA00000085"/>
    </source>
</evidence>
<dbReference type="InterPro" id="IPR003661">
    <property type="entry name" value="HisK_dim/P_dom"/>
</dbReference>
<evidence type="ECO:0000256" key="2">
    <source>
        <dbReference type="ARBA" id="ARBA00012438"/>
    </source>
</evidence>
<comment type="catalytic activity">
    <reaction evidence="1">
        <text>ATP + protein L-histidine = ADP + protein N-phospho-L-histidine.</text>
        <dbReference type="EC" id="2.7.13.3"/>
    </reaction>
</comment>
<evidence type="ECO:0000256" key="4">
    <source>
        <dbReference type="ARBA" id="ARBA00022679"/>
    </source>
</evidence>
<evidence type="ECO:0000313" key="11">
    <source>
        <dbReference type="EMBL" id="KPX18246.1"/>
    </source>
</evidence>